<dbReference type="OrthoDB" id="5238025at2759"/>
<feature type="transmembrane region" description="Helical" evidence="1">
    <location>
        <begin position="136"/>
        <end position="154"/>
    </location>
</feature>
<protein>
    <submittedName>
        <fullName evidence="2">Uncharacterized protein</fullName>
    </submittedName>
</protein>
<evidence type="ECO:0000313" key="3">
    <source>
        <dbReference type="Proteomes" id="UP000799778"/>
    </source>
</evidence>
<dbReference type="RefSeq" id="XP_033386589.1">
    <property type="nucleotide sequence ID" value="XM_033530395.1"/>
</dbReference>
<sequence length="267" mass="30012">MAKLAEKLPSFLRPKPVFNQRVDTEKRYHISRALYITFLVALVILSTGVIGLKAMTLNFIEDNENTGFVFETEDADVDSTILAALPRMLYTAPAKLAVVAAAISIFVGSGHAVFVVMDWKEGKRTQTYSFRRNIMFLHFTNSIMVLFSLVSIFVTHKSTSHFFEGYVIRKADRPGEGVRYNIGTFDLETWSCELKTVEGAKMVWEDYSRQCDIEQAGRAVMIPFMIVAFVIAAVGIADMMKCRRQDANGLTMKTEDVNAEFGKMNAV</sequence>
<feature type="transmembrane region" description="Helical" evidence="1">
    <location>
        <begin position="216"/>
        <end position="237"/>
    </location>
</feature>
<proteinExistence type="predicted"/>
<dbReference type="GeneID" id="54287792"/>
<evidence type="ECO:0000313" key="2">
    <source>
        <dbReference type="EMBL" id="KAF2018250.1"/>
    </source>
</evidence>
<name>A0A6A5Y088_9PLEO</name>
<organism evidence="2 3">
    <name type="scientific">Aaosphaeria arxii CBS 175.79</name>
    <dbReference type="NCBI Taxonomy" id="1450172"/>
    <lineage>
        <taxon>Eukaryota</taxon>
        <taxon>Fungi</taxon>
        <taxon>Dikarya</taxon>
        <taxon>Ascomycota</taxon>
        <taxon>Pezizomycotina</taxon>
        <taxon>Dothideomycetes</taxon>
        <taxon>Pleosporomycetidae</taxon>
        <taxon>Pleosporales</taxon>
        <taxon>Pleosporales incertae sedis</taxon>
        <taxon>Aaosphaeria</taxon>
    </lineage>
</organism>
<feature type="transmembrane region" description="Helical" evidence="1">
    <location>
        <begin position="96"/>
        <end position="116"/>
    </location>
</feature>
<feature type="transmembrane region" description="Helical" evidence="1">
    <location>
        <begin position="33"/>
        <end position="52"/>
    </location>
</feature>
<keyword evidence="1" id="KW-1133">Transmembrane helix</keyword>
<reference evidence="2" key="1">
    <citation type="journal article" date="2020" name="Stud. Mycol.">
        <title>101 Dothideomycetes genomes: a test case for predicting lifestyles and emergence of pathogens.</title>
        <authorList>
            <person name="Haridas S."/>
            <person name="Albert R."/>
            <person name="Binder M."/>
            <person name="Bloem J."/>
            <person name="Labutti K."/>
            <person name="Salamov A."/>
            <person name="Andreopoulos B."/>
            <person name="Baker S."/>
            <person name="Barry K."/>
            <person name="Bills G."/>
            <person name="Bluhm B."/>
            <person name="Cannon C."/>
            <person name="Castanera R."/>
            <person name="Culley D."/>
            <person name="Daum C."/>
            <person name="Ezra D."/>
            <person name="Gonzalez J."/>
            <person name="Henrissat B."/>
            <person name="Kuo A."/>
            <person name="Liang C."/>
            <person name="Lipzen A."/>
            <person name="Lutzoni F."/>
            <person name="Magnuson J."/>
            <person name="Mondo S."/>
            <person name="Nolan M."/>
            <person name="Ohm R."/>
            <person name="Pangilinan J."/>
            <person name="Park H.-J."/>
            <person name="Ramirez L."/>
            <person name="Alfaro M."/>
            <person name="Sun H."/>
            <person name="Tritt A."/>
            <person name="Yoshinaga Y."/>
            <person name="Zwiers L.-H."/>
            <person name="Turgeon B."/>
            <person name="Goodwin S."/>
            <person name="Spatafora J."/>
            <person name="Crous P."/>
            <person name="Grigoriev I."/>
        </authorList>
    </citation>
    <scope>NUCLEOTIDE SEQUENCE</scope>
    <source>
        <strain evidence="2">CBS 175.79</strain>
    </source>
</reference>
<keyword evidence="1" id="KW-0812">Transmembrane</keyword>
<dbReference type="Proteomes" id="UP000799778">
    <property type="component" value="Unassembled WGS sequence"/>
</dbReference>
<gene>
    <name evidence="2" type="ORF">BU24DRAFT_440884</name>
</gene>
<accession>A0A6A5Y088</accession>
<keyword evidence="3" id="KW-1185">Reference proteome</keyword>
<keyword evidence="1" id="KW-0472">Membrane</keyword>
<dbReference type="AlphaFoldDB" id="A0A6A5Y088"/>
<evidence type="ECO:0000256" key="1">
    <source>
        <dbReference type="SAM" id="Phobius"/>
    </source>
</evidence>
<dbReference type="EMBL" id="ML978068">
    <property type="protein sequence ID" value="KAF2018250.1"/>
    <property type="molecule type" value="Genomic_DNA"/>
</dbReference>